<accession>A0A7G6WZK6</accession>
<keyword evidence="2" id="KW-1185">Reference proteome</keyword>
<organism evidence="1 2">
    <name type="scientific">Kribbella qitaiheensis</name>
    <dbReference type="NCBI Taxonomy" id="1544730"/>
    <lineage>
        <taxon>Bacteria</taxon>
        <taxon>Bacillati</taxon>
        <taxon>Actinomycetota</taxon>
        <taxon>Actinomycetes</taxon>
        <taxon>Propionibacteriales</taxon>
        <taxon>Kribbellaceae</taxon>
        <taxon>Kribbella</taxon>
    </lineage>
</organism>
<evidence type="ECO:0000313" key="2">
    <source>
        <dbReference type="Proteomes" id="UP000515563"/>
    </source>
</evidence>
<reference evidence="2" key="1">
    <citation type="submission" date="2019-09" db="EMBL/GenBank/DDBJ databases">
        <title>Antimicrobial potential of Antarctic Bacteria.</title>
        <authorList>
            <person name="Benaud N."/>
            <person name="Edwards R.J."/>
            <person name="Ferrari B.C."/>
        </authorList>
    </citation>
    <scope>NUCLEOTIDE SEQUENCE [LARGE SCALE GENOMIC DNA]</scope>
    <source>
        <strain evidence="2">SPB151</strain>
    </source>
</reference>
<evidence type="ECO:0000313" key="1">
    <source>
        <dbReference type="EMBL" id="QNE19421.1"/>
    </source>
</evidence>
<dbReference type="AlphaFoldDB" id="A0A7G6WZK6"/>
<dbReference type="EMBL" id="CP043661">
    <property type="protein sequence ID" value="QNE19421.1"/>
    <property type="molecule type" value="Genomic_DNA"/>
</dbReference>
<dbReference type="KEGG" id="kqi:F1D05_17715"/>
<gene>
    <name evidence="1" type="ORF">F1D05_17715</name>
</gene>
<protein>
    <submittedName>
        <fullName evidence="1">Uncharacterized protein</fullName>
    </submittedName>
</protein>
<sequence>MPLVAKKTSSHKRQAGGIHALPSGSLRVRVYSGIDPVKKTKMYLEETVPAGPDAWEKAETVRAGLCR</sequence>
<name>A0A7G6WZK6_9ACTN</name>
<proteinExistence type="predicted"/>
<reference evidence="1 2" key="2">
    <citation type="journal article" date="2020" name="Microbiol. Resour. Announc.">
        <title>Antarctic desert soil bacteria exhibit high novel natural product potential, evaluated through long-read genome sequencing and comparative genomics.</title>
        <authorList>
            <person name="Benaud N."/>
            <person name="Edwards R.J."/>
            <person name="Amos T.G."/>
            <person name="D'Agostino P.M."/>
            <person name="Gutierrez-Chavez C."/>
            <person name="Montgomery K."/>
            <person name="Nicetic I."/>
            <person name="Ferrari B.C."/>
        </authorList>
    </citation>
    <scope>NUCLEOTIDE SEQUENCE [LARGE SCALE GENOMIC DNA]</scope>
    <source>
        <strain evidence="1 2">SPB151</strain>
    </source>
</reference>
<dbReference type="Proteomes" id="UP000515563">
    <property type="component" value="Chromosome"/>
</dbReference>